<evidence type="ECO:0000256" key="2">
    <source>
        <dbReference type="SAM" id="SignalP"/>
    </source>
</evidence>
<reference evidence="3 4" key="1">
    <citation type="submission" date="2011-08" db="EMBL/GenBank/DDBJ databases">
        <title>The Genome Sequence of Clostridium hathewayi WAL-18680.</title>
        <authorList>
            <consortium name="The Broad Institute Genome Sequencing Platform"/>
            <person name="Earl A."/>
            <person name="Ward D."/>
            <person name="Feldgarden M."/>
            <person name="Gevers D."/>
            <person name="Finegold S.M."/>
            <person name="Summanen P.H."/>
            <person name="Molitoris D.R."/>
            <person name="Song M."/>
            <person name="Daigneault M."/>
            <person name="Allen-Vercoe E."/>
            <person name="Young S.K."/>
            <person name="Zeng Q."/>
            <person name="Gargeya S."/>
            <person name="Fitzgerald M."/>
            <person name="Haas B."/>
            <person name="Abouelleil A."/>
            <person name="Alvarado L."/>
            <person name="Arachchi H.M."/>
            <person name="Berlin A."/>
            <person name="Brown A."/>
            <person name="Chapman S.B."/>
            <person name="Chen Z."/>
            <person name="Dunbar C."/>
            <person name="Freedman E."/>
            <person name="Gearin G."/>
            <person name="Gellesch M."/>
            <person name="Goldberg J."/>
            <person name="Griggs A."/>
            <person name="Gujja S."/>
            <person name="Heiman D."/>
            <person name="Howarth C."/>
            <person name="Larson L."/>
            <person name="Lui A."/>
            <person name="MacDonald P.J.P."/>
            <person name="Montmayeur A."/>
            <person name="Murphy C."/>
            <person name="Neiman D."/>
            <person name="Pearson M."/>
            <person name="Priest M."/>
            <person name="Roberts A."/>
            <person name="Saif S."/>
            <person name="Shea T."/>
            <person name="Shenoy N."/>
            <person name="Sisk P."/>
            <person name="Stolte C."/>
            <person name="Sykes S."/>
            <person name="Wortman J."/>
            <person name="Nusbaum C."/>
            <person name="Birren B."/>
        </authorList>
    </citation>
    <scope>NUCLEOTIDE SEQUENCE [LARGE SCALE GENOMIC DNA]</scope>
    <source>
        <strain evidence="3 4">WAL-18680</strain>
    </source>
</reference>
<feature type="region of interest" description="Disordered" evidence="1">
    <location>
        <begin position="24"/>
        <end position="52"/>
    </location>
</feature>
<protein>
    <recommendedName>
        <fullName evidence="5">Extracellular solute-binding protein</fullName>
    </recommendedName>
</protein>
<feature type="compositionally biased region" description="Polar residues" evidence="1">
    <location>
        <begin position="24"/>
        <end position="41"/>
    </location>
</feature>
<evidence type="ECO:0000256" key="1">
    <source>
        <dbReference type="SAM" id="MobiDB-lite"/>
    </source>
</evidence>
<dbReference type="SUPFAM" id="SSF53850">
    <property type="entry name" value="Periplasmic binding protein-like II"/>
    <property type="match status" value="1"/>
</dbReference>
<dbReference type="Gene3D" id="3.40.190.10">
    <property type="entry name" value="Periplasmic binding protein-like II"/>
    <property type="match status" value="2"/>
</dbReference>
<evidence type="ECO:0008006" key="5">
    <source>
        <dbReference type="Google" id="ProtNLM"/>
    </source>
</evidence>
<dbReference type="InterPro" id="IPR006059">
    <property type="entry name" value="SBP"/>
</dbReference>
<gene>
    <name evidence="3" type="ORF">HMPREF9473_01419</name>
</gene>
<keyword evidence="4" id="KW-1185">Reference proteome</keyword>
<keyword evidence="2" id="KW-0732">Signal</keyword>
<feature type="chain" id="PRO_5038936915" description="Extracellular solute-binding protein" evidence="2">
    <location>
        <begin position="31"/>
        <end position="449"/>
    </location>
</feature>
<comment type="caution">
    <text evidence="3">The sequence shown here is derived from an EMBL/GenBank/DDBJ whole genome shotgun (WGS) entry which is preliminary data.</text>
</comment>
<dbReference type="HOGENOM" id="CLU_031285_10_1_9"/>
<organism evidence="3 4">
    <name type="scientific">Hungatella hathewayi WAL-18680</name>
    <dbReference type="NCBI Taxonomy" id="742737"/>
    <lineage>
        <taxon>Bacteria</taxon>
        <taxon>Bacillati</taxon>
        <taxon>Bacillota</taxon>
        <taxon>Clostridia</taxon>
        <taxon>Lachnospirales</taxon>
        <taxon>Lachnospiraceae</taxon>
        <taxon>Hungatella</taxon>
    </lineage>
</organism>
<dbReference type="PANTHER" id="PTHR43649:SF12">
    <property type="entry name" value="DIACETYLCHITOBIOSE BINDING PROTEIN DASA"/>
    <property type="match status" value="1"/>
</dbReference>
<name>G5ID45_9FIRM</name>
<feature type="signal peptide" evidence="2">
    <location>
        <begin position="1"/>
        <end position="30"/>
    </location>
</feature>
<dbReference type="CDD" id="cd13585">
    <property type="entry name" value="PBP2_TMBP_like"/>
    <property type="match status" value="1"/>
</dbReference>
<dbReference type="EMBL" id="ADLN01000014">
    <property type="protein sequence ID" value="EHI60610.1"/>
    <property type="molecule type" value="Genomic_DNA"/>
</dbReference>
<accession>G5ID45</accession>
<evidence type="ECO:0000313" key="4">
    <source>
        <dbReference type="Proteomes" id="UP000005384"/>
    </source>
</evidence>
<dbReference type="PATRIC" id="fig|742737.3.peg.1433"/>
<dbReference type="Pfam" id="PF13416">
    <property type="entry name" value="SBP_bac_8"/>
    <property type="match status" value="1"/>
</dbReference>
<dbReference type="PROSITE" id="PS51257">
    <property type="entry name" value="PROKAR_LIPOPROTEIN"/>
    <property type="match status" value="1"/>
</dbReference>
<proteinExistence type="predicted"/>
<evidence type="ECO:0000313" key="3">
    <source>
        <dbReference type="EMBL" id="EHI60610.1"/>
    </source>
</evidence>
<dbReference type="AlphaFoldDB" id="G5ID45"/>
<dbReference type="Proteomes" id="UP000005384">
    <property type="component" value="Unassembled WGS sequence"/>
</dbReference>
<dbReference type="PANTHER" id="PTHR43649">
    <property type="entry name" value="ARABINOSE-BINDING PROTEIN-RELATED"/>
    <property type="match status" value="1"/>
</dbReference>
<dbReference type="InterPro" id="IPR050490">
    <property type="entry name" value="Bact_solute-bd_prot1"/>
</dbReference>
<sequence length="449" mass="48880">MKRNVLAVLMASVMAASLFGCGSSSSPATTASNETKASGETSGEAKAATEGKTEDVTIRMWTFLDPTNKENGRSVALQQMIDEFEAENPGVKVVVEPQDWATMTGKFLAASATGDAPDIMWCARDEMYGVLNAGALEPLENLFLGDWSAEEIADVDDAFFQFGERDGKHYTLTLNKNCTGLFYREDLLKEAGLQVPETFEELYDSAKALTGTDASGIQRYGLGMSFSTETNDAQAIVNWLLQENGDLFNADGTANWANDAGVKGVNWVKNCIDTGVTPAESVNTTIEDIYTEFAAGKYAMAIASAVRLANLRSTASFDGNTIQFTTLPGGTIIDGWFVGVWSGSKHKEEAGKFVEKMYSPESDMKWIELGGQAPCRKSTVESLEITDENKYMEAMIKAFGEGWLPSNTEAYVGWKLDLNYPIQNVLTEGVEPMAALKDAEEIFNTDNNR</sequence>
<dbReference type="RefSeq" id="WP_006779403.1">
    <property type="nucleotide sequence ID" value="NZ_CP040506.1"/>
</dbReference>